<accession>A0A218YTA1</accession>
<feature type="compositionally biased region" description="Low complexity" evidence="1">
    <location>
        <begin position="403"/>
        <end position="414"/>
    </location>
</feature>
<dbReference type="OrthoDB" id="5369729at2759"/>
<sequence>MEVPISDRLRDETASRLPSYRHTDLCSVKAYPPQPLDHACSTSQDQNRNLFTPSSTAAQKNPHGDSPRIMLRQSNFPLDVNAPAVPSSPSPSPSPCLSPSPSPSPSPSLSLSPPGSAAADNFTDARRGRDGLTAQRGVLSAEPNPTTNWVTQQQMQSMMIAPEGEGQGQGQGQTQSQCQAQGPRQHREYNNHEGEPARRRLSRSMTDPAARPLIRPIRGFKLSSQRKSPDRAEMVSPRTFHPDSDDANAKTLRALEGGGRDNAHRMSAQLEQQDEHHSDESDLFLRAAREEERYSRSNLGTNEASPHQTNSPRSRHPPGSATAFQQDTKSRFGQRASLPTSSTSPFPTSITRRRGSDQESAVSGTRPMEDQESIAQALTYRPAGRDRPGALEDNYRNRYNLVSSRSTPSTPRGSGARELSPDQTPYGGRRPSTLETNLPPRSYRQSNLSHPSRTYNSSPLAPRTSDMHEVSETPRAVEGTESTVSTTAPSTVWDELEELKSRIHRLELTGKLPPTSGAAMSRPPTATTTVTTISSSPKQRGRDNSFSPVEPAGQMAPHEVHPLLQAALAKSKPLVSSDIYKALEASAADALAITTMMGTSGQPGPISSSQSTLGGNPSVSDRQVRRKADSMCRSLTELCLALSEGKKEPAPPVISTPVERSAGHETEVRASIEPINTQLSLVTTNLTRAISNPRGLSRLEARRSSLLATSTLPSPRYTPSEAGSSTQSLMAGRRTSLLLRPRRAATEEPADADDARFRTSPIASSEIGRIGISPRGYAPQKPLPERTPTMAAQSSLPVRRSYQSPGLTNTVPAPRPPISMLSNRKFLDRTTPERDTASVVGLAAEDRGQRRPSVGYGNPQPGRTGSLTRRTNQPNAAELSPGHPGGLQSSH</sequence>
<feature type="region of interest" description="Disordered" evidence="1">
    <location>
        <begin position="163"/>
        <end position="248"/>
    </location>
</feature>
<feature type="compositionally biased region" description="Low complexity" evidence="1">
    <location>
        <begin position="599"/>
        <end position="612"/>
    </location>
</feature>
<feature type="compositionally biased region" description="Basic and acidic residues" evidence="1">
    <location>
        <begin position="185"/>
        <end position="198"/>
    </location>
</feature>
<feature type="region of interest" description="Disordered" evidence="1">
    <location>
        <begin position="262"/>
        <end position="281"/>
    </location>
</feature>
<evidence type="ECO:0000313" key="2">
    <source>
        <dbReference type="EMBL" id="OWO98503.1"/>
    </source>
</evidence>
<feature type="compositionally biased region" description="Basic and acidic residues" evidence="1">
    <location>
        <begin position="1"/>
        <end position="14"/>
    </location>
</feature>
<feature type="region of interest" description="Disordered" evidence="1">
    <location>
        <begin position="707"/>
        <end position="730"/>
    </location>
</feature>
<feature type="compositionally biased region" description="Pro residues" evidence="1">
    <location>
        <begin position="86"/>
        <end position="106"/>
    </location>
</feature>
<feature type="region of interest" description="Disordered" evidence="1">
    <location>
        <begin position="401"/>
        <end position="488"/>
    </location>
</feature>
<feature type="compositionally biased region" description="Polar residues" evidence="1">
    <location>
        <begin position="861"/>
        <end position="875"/>
    </location>
</feature>
<dbReference type="EMBL" id="MZNU01000391">
    <property type="protein sequence ID" value="OWO98503.1"/>
    <property type="molecule type" value="Genomic_DNA"/>
</dbReference>
<feature type="region of interest" description="Disordered" evidence="1">
    <location>
        <begin position="599"/>
        <end position="624"/>
    </location>
</feature>
<feature type="region of interest" description="Disordered" evidence="1">
    <location>
        <begin position="511"/>
        <end position="548"/>
    </location>
</feature>
<proteinExistence type="predicted"/>
<evidence type="ECO:0000313" key="3">
    <source>
        <dbReference type="Proteomes" id="UP000242519"/>
    </source>
</evidence>
<feature type="compositionally biased region" description="Low complexity" evidence="1">
    <location>
        <begin position="523"/>
        <end position="537"/>
    </location>
</feature>
<dbReference type="AlphaFoldDB" id="A0A218YTA1"/>
<dbReference type="STRING" id="503106.A0A218YTA1"/>
<gene>
    <name evidence="2" type="ORF">B2J93_2238</name>
</gene>
<feature type="compositionally biased region" description="Basic and acidic residues" evidence="1">
    <location>
        <begin position="825"/>
        <end position="836"/>
    </location>
</feature>
<protein>
    <recommendedName>
        <fullName evidence="4">LPXTG-motif cell wall anchor domain protein</fullName>
    </recommendedName>
</protein>
<feature type="compositionally biased region" description="Polar residues" evidence="1">
    <location>
        <begin position="790"/>
        <end position="811"/>
    </location>
</feature>
<evidence type="ECO:0000256" key="1">
    <source>
        <dbReference type="SAM" id="MobiDB-lite"/>
    </source>
</evidence>
<feature type="compositionally biased region" description="Polar residues" evidence="1">
    <location>
        <begin position="40"/>
        <end position="59"/>
    </location>
</feature>
<organism evidence="2 3">
    <name type="scientific">Diplocarpon coronariae</name>
    <dbReference type="NCBI Taxonomy" id="2795749"/>
    <lineage>
        <taxon>Eukaryota</taxon>
        <taxon>Fungi</taxon>
        <taxon>Dikarya</taxon>
        <taxon>Ascomycota</taxon>
        <taxon>Pezizomycotina</taxon>
        <taxon>Leotiomycetes</taxon>
        <taxon>Helotiales</taxon>
        <taxon>Drepanopezizaceae</taxon>
        <taxon>Diplocarpon</taxon>
    </lineage>
</organism>
<dbReference type="InParanoid" id="A0A218YTA1"/>
<dbReference type="Proteomes" id="UP000242519">
    <property type="component" value="Unassembled WGS sequence"/>
</dbReference>
<feature type="region of interest" description="Disordered" evidence="1">
    <location>
        <begin position="292"/>
        <end position="372"/>
    </location>
</feature>
<reference evidence="2 3" key="1">
    <citation type="submission" date="2017-04" db="EMBL/GenBank/DDBJ databases">
        <title>Draft genome sequence of Marssonina coronaria NL1: causal agent of apple blotch.</title>
        <authorList>
            <person name="Cheng Q."/>
        </authorList>
    </citation>
    <scope>NUCLEOTIDE SEQUENCE [LARGE SCALE GENOMIC DNA]</scope>
    <source>
        <strain evidence="2 3">NL1</strain>
    </source>
</reference>
<feature type="region of interest" description="Disordered" evidence="1">
    <location>
        <begin position="769"/>
        <end position="891"/>
    </location>
</feature>
<feature type="region of interest" description="Disordered" evidence="1">
    <location>
        <begin position="1"/>
        <end position="128"/>
    </location>
</feature>
<name>A0A218YTA1_9HELO</name>
<evidence type="ECO:0008006" key="4">
    <source>
        <dbReference type="Google" id="ProtNLM"/>
    </source>
</evidence>
<feature type="compositionally biased region" description="Polar residues" evidence="1">
    <location>
        <begin position="443"/>
        <end position="459"/>
    </location>
</feature>
<comment type="caution">
    <text evidence="2">The sequence shown here is derived from an EMBL/GenBank/DDBJ whole genome shotgun (WGS) entry which is preliminary data.</text>
</comment>
<feature type="compositionally biased region" description="Low complexity" evidence="1">
    <location>
        <begin position="339"/>
        <end position="350"/>
    </location>
</feature>
<feature type="compositionally biased region" description="Low complexity" evidence="1">
    <location>
        <begin position="172"/>
        <end position="182"/>
    </location>
</feature>
<feature type="compositionally biased region" description="Polar residues" evidence="1">
    <location>
        <begin position="296"/>
        <end position="312"/>
    </location>
</feature>
<keyword evidence="3" id="KW-1185">Reference proteome</keyword>
<feature type="region of interest" description="Disordered" evidence="1">
    <location>
        <begin position="647"/>
        <end position="666"/>
    </location>
</feature>